<accession>A0A183C4I0</accession>
<feature type="compositionally biased region" description="Polar residues" evidence="1">
    <location>
        <begin position="1"/>
        <end position="31"/>
    </location>
</feature>
<dbReference type="AlphaFoldDB" id="A0A183C4I0"/>
<keyword evidence="2" id="KW-1185">Reference proteome</keyword>
<feature type="compositionally biased region" description="Polar residues" evidence="1">
    <location>
        <begin position="321"/>
        <end position="331"/>
    </location>
</feature>
<evidence type="ECO:0000256" key="1">
    <source>
        <dbReference type="SAM" id="MobiDB-lite"/>
    </source>
</evidence>
<feature type="region of interest" description="Disordered" evidence="1">
    <location>
        <begin position="1"/>
        <end position="72"/>
    </location>
</feature>
<evidence type="ECO:0000313" key="2">
    <source>
        <dbReference type="Proteomes" id="UP000050741"/>
    </source>
</evidence>
<reference evidence="2" key="1">
    <citation type="submission" date="2014-05" db="EMBL/GenBank/DDBJ databases">
        <title>The genome and life-stage specific transcriptomes of Globodera pallida elucidate key aspects of plant parasitism by a cyst nematode.</title>
        <authorList>
            <person name="Cotton J.A."/>
            <person name="Lilley C.J."/>
            <person name="Jones L.M."/>
            <person name="Kikuchi T."/>
            <person name="Reid A.J."/>
            <person name="Thorpe P."/>
            <person name="Tsai I.J."/>
            <person name="Beasley H."/>
            <person name="Blok V."/>
            <person name="Cock P.J.A."/>
            <person name="Van den Akker S.E."/>
            <person name="Holroyd N."/>
            <person name="Hunt M."/>
            <person name="Mantelin S."/>
            <person name="Naghra H."/>
            <person name="Pain A."/>
            <person name="Palomares-Rius J.E."/>
            <person name="Zarowiecki M."/>
            <person name="Berriman M."/>
            <person name="Jones J.T."/>
            <person name="Urwin P.E."/>
        </authorList>
    </citation>
    <scope>NUCLEOTIDE SEQUENCE [LARGE SCALE GENOMIC DNA]</scope>
    <source>
        <strain evidence="2">Lindley</strain>
    </source>
</reference>
<feature type="compositionally biased region" description="Polar residues" evidence="1">
    <location>
        <begin position="51"/>
        <end position="67"/>
    </location>
</feature>
<organism evidence="2 3">
    <name type="scientific">Globodera pallida</name>
    <name type="common">Potato cyst nematode worm</name>
    <name type="synonym">Heterodera pallida</name>
    <dbReference type="NCBI Taxonomy" id="36090"/>
    <lineage>
        <taxon>Eukaryota</taxon>
        <taxon>Metazoa</taxon>
        <taxon>Ecdysozoa</taxon>
        <taxon>Nematoda</taxon>
        <taxon>Chromadorea</taxon>
        <taxon>Rhabditida</taxon>
        <taxon>Tylenchina</taxon>
        <taxon>Tylenchomorpha</taxon>
        <taxon>Tylenchoidea</taxon>
        <taxon>Heteroderidae</taxon>
        <taxon>Heteroderinae</taxon>
        <taxon>Globodera</taxon>
    </lineage>
</organism>
<feature type="region of interest" description="Disordered" evidence="1">
    <location>
        <begin position="288"/>
        <end position="331"/>
    </location>
</feature>
<protein>
    <submittedName>
        <fullName evidence="3">Uncharacterized protein</fullName>
    </submittedName>
</protein>
<feature type="compositionally biased region" description="Polar residues" evidence="1">
    <location>
        <begin position="288"/>
        <end position="300"/>
    </location>
</feature>
<name>A0A183C4I0_GLOPA</name>
<reference evidence="3" key="2">
    <citation type="submission" date="2016-06" db="UniProtKB">
        <authorList>
            <consortium name="WormBaseParasite"/>
        </authorList>
    </citation>
    <scope>IDENTIFICATION</scope>
</reference>
<dbReference type="Proteomes" id="UP000050741">
    <property type="component" value="Unassembled WGS sequence"/>
</dbReference>
<dbReference type="WBParaSite" id="GPLIN_000777400">
    <property type="protein sequence ID" value="GPLIN_000777400"/>
    <property type="gene ID" value="GPLIN_000777400"/>
</dbReference>
<evidence type="ECO:0000313" key="3">
    <source>
        <dbReference type="WBParaSite" id="GPLIN_000777400"/>
    </source>
</evidence>
<feature type="region of interest" description="Disordered" evidence="1">
    <location>
        <begin position="122"/>
        <end position="152"/>
    </location>
</feature>
<proteinExistence type="predicted"/>
<sequence length="331" mass="37416">MKTSQLHPTWNLSRQANQPRRIGSEQQCNRSQQDEVNHRQTGAWHAYAPQPNWTNGHTSNRNGPTRTSHPEAIRNKNNNRLDINNSGRMEHAFNKDMAPINGKAMVNVNNTLDDYPTDNCEPANNLTRPNNTANVDNDLASSNSTQKSGSIKRNINATATTNQHVDYHNFKAYNSKPVRHDQLHIANQQITFRPRVEKHLSSKCKSNVETTSTTRKEISIALSTGRHRTDDPISEQLRTARPFKPNAIHKLYATVSNKSSSELKHYPLIFHQWKLHNDTNSTRFTPTSEIAAQTSSNTGTHLREPRPMEPSPETTTDRLSPKNTPNSAVNN</sequence>